<organism evidence="3 4">
    <name type="scientific">Shouchella lehensis G1</name>
    <dbReference type="NCBI Taxonomy" id="1246626"/>
    <lineage>
        <taxon>Bacteria</taxon>
        <taxon>Bacillati</taxon>
        <taxon>Bacillota</taxon>
        <taxon>Bacilli</taxon>
        <taxon>Bacillales</taxon>
        <taxon>Bacillaceae</taxon>
        <taxon>Shouchella</taxon>
    </lineage>
</organism>
<dbReference type="InterPro" id="IPR006698">
    <property type="entry name" value="UPF0229"/>
</dbReference>
<dbReference type="AlphaFoldDB" id="A0A060M1D0"/>
<dbReference type="eggNOG" id="COG2718">
    <property type="taxonomic scope" value="Bacteria"/>
</dbReference>
<evidence type="ECO:0000313" key="4">
    <source>
        <dbReference type="Proteomes" id="UP000027142"/>
    </source>
</evidence>
<evidence type="ECO:0000313" key="3">
    <source>
        <dbReference type="EMBL" id="AIC93879.1"/>
    </source>
</evidence>
<evidence type="ECO:0000256" key="2">
    <source>
        <dbReference type="SAM" id="MobiDB-lite"/>
    </source>
</evidence>
<evidence type="ECO:0000256" key="1">
    <source>
        <dbReference type="HAMAP-Rule" id="MF_01232"/>
    </source>
</evidence>
<comment type="similarity">
    <text evidence="1">Belongs to the UPF0229 family.</text>
</comment>
<dbReference type="HOGENOM" id="CLU_049702_2_0_9"/>
<dbReference type="KEGG" id="ble:BleG1_1296"/>
<gene>
    <name evidence="3" type="ORF">BleG1_1296</name>
</gene>
<dbReference type="Proteomes" id="UP000027142">
    <property type="component" value="Chromosome"/>
</dbReference>
<dbReference type="PANTHER" id="PTHR30510">
    <property type="entry name" value="UPF0229 PROTEIN YEAH"/>
    <property type="match status" value="1"/>
</dbReference>
<name>A0A060M1D0_9BACI</name>
<dbReference type="PANTHER" id="PTHR30510:SF2">
    <property type="entry name" value="UPF0229 PROTEIN YEAH"/>
    <property type="match status" value="1"/>
</dbReference>
<dbReference type="Pfam" id="PF04285">
    <property type="entry name" value="DUF444"/>
    <property type="match status" value="2"/>
</dbReference>
<dbReference type="InterPro" id="IPR014230">
    <property type="entry name" value="Spore_YhbH"/>
</dbReference>
<protein>
    <recommendedName>
        <fullName evidence="1">UPF0229 protein BleG1_1296</fullName>
    </recommendedName>
</protein>
<dbReference type="EMBL" id="CP003923">
    <property type="protein sequence ID" value="AIC93879.1"/>
    <property type="molecule type" value="Genomic_DNA"/>
</dbReference>
<dbReference type="PATRIC" id="fig|1246626.3.peg.1282"/>
<keyword evidence="4" id="KW-1185">Reference proteome</keyword>
<dbReference type="OrthoDB" id="9788289at2"/>
<dbReference type="HAMAP" id="MF_01232">
    <property type="entry name" value="UPF0229"/>
    <property type="match status" value="1"/>
</dbReference>
<reference evidence="3 4" key="1">
    <citation type="journal article" date="2014" name="Gene">
        <title>A comparative genomic analysis of the alkalitolerant soil bacterium Bacillus lehensis G1.</title>
        <authorList>
            <person name="Noor Y.M."/>
            <person name="Samsulrizal N.H."/>
            <person name="Jema'on N.A."/>
            <person name="Low K.O."/>
            <person name="Ramli A.N."/>
            <person name="Alias N.I."/>
            <person name="Damis S.I."/>
            <person name="Fuzi S.F."/>
            <person name="Isa M.N."/>
            <person name="Murad A.M."/>
            <person name="Raih M.F."/>
            <person name="Bakar F.D."/>
            <person name="Najimudin N."/>
            <person name="Mahadi N.M."/>
            <person name="Illias R.M."/>
        </authorList>
    </citation>
    <scope>NUCLEOTIDE SEQUENCE [LARGE SCALE GENOMIC DNA]</scope>
    <source>
        <strain evidence="3 4">G1</strain>
    </source>
</reference>
<dbReference type="STRING" id="1246626.BleG1_1296"/>
<dbReference type="InterPro" id="IPR036465">
    <property type="entry name" value="vWFA_dom_sf"/>
</dbReference>
<accession>A0A060M1D0</accession>
<feature type="region of interest" description="Disordered" evidence="2">
    <location>
        <begin position="80"/>
        <end position="119"/>
    </location>
</feature>
<dbReference type="SUPFAM" id="SSF53300">
    <property type="entry name" value="vWA-like"/>
    <property type="match status" value="1"/>
</dbReference>
<proteinExistence type="inferred from homology"/>
<dbReference type="RefSeq" id="WP_038478499.1">
    <property type="nucleotide sequence ID" value="NZ_CP003923.1"/>
</dbReference>
<dbReference type="NCBIfam" id="TIGR02877">
    <property type="entry name" value="spore_yhbH"/>
    <property type="match status" value="1"/>
</dbReference>
<sequence length="390" mass="44975">MENNNKHQYIVSEENWSLHRKGYQDQRRHQEKVQDAIKKNLPDLVSEENIVLSNGKDVIRIPIRSLDEYKIRYNYDKNKHVGQGKGDSKVGDVVARDPNGDKQAGAGKGQGAGDQAGEDYNEAEVSIAELEEMMFAEMELPHLKKKEEQEIVIENIEFNDIRKKGLMGNVDKRRTILAAIKRNALTGKAGIMPIYNEDLRFKTWNETIRPESKAVVIAMMDTSGSMGRFEKYVARSFFFWMTRFLRTKYEKVEIEFIAHHTEAKVVNEEDFFSKGESGGTICSSAYRKALELIDEKYNPSAYNIYPFHFSDGDNLTSDNARCLKLVKQLMDRSNLFGYGEINQYSRNSTLMGAYKNVDDPRFMHYILKEKGDVYHALKHFFQKEEEGIQA</sequence>
<feature type="compositionally biased region" description="Basic and acidic residues" evidence="2">
    <location>
        <begin position="86"/>
        <end position="100"/>
    </location>
</feature>